<comment type="catalytic activity">
    <reaction evidence="11">
        <text>a fatty acyl-[ACP] + malonyl-[ACP] + H(+) = a 3-oxoacyl-[ACP] + holo-[ACP] + CO2</text>
        <dbReference type="Rhea" id="RHEA:22836"/>
        <dbReference type="Rhea" id="RHEA-COMP:9623"/>
        <dbReference type="Rhea" id="RHEA-COMP:9685"/>
        <dbReference type="Rhea" id="RHEA-COMP:9916"/>
        <dbReference type="Rhea" id="RHEA-COMP:14125"/>
        <dbReference type="ChEBI" id="CHEBI:15378"/>
        <dbReference type="ChEBI" id="CHEBI:16526"/>
        <dbReference type="ChEBI" id="CHEBI:64479"/>
        <dbReference type="ChEBI" id="CHEBI:78449"/>
        <dbReference type="ChEBI" id="CHEBI:78776"/>
        <dbReference type="ChEBI" id="CHEBI:138651"/>
    </reaction>
</comment>
<keyword evidence="10 11" id="KW-0012">Acyltransferase</keyword>
<protein>
    <recommendedName>
        <fullName evidence="4 11">3-oxoacyl-[acyl-carrier-protein] synthase 2</fullName>
        <ecNumber evidence="3 11">2.3.1.179</ecNumber>
    </recommendedName>
</protein>
<dbReference type="SUPFAM" id="SSF53901">
    <property type="entry name" value="Thiolase-like"/>
    <property type="match status" value="2"/>
</dbReference>
<dbReference type="EC" id="2.3.1.179" evidence="3 11"/>
<dbReference type="InterPro" id="IPR014031">
    <property type="entry name" value="Ketoacyl_synth_C"/>
</dbReference>
<dbReference type="CDD" id="cd00834">
    <property type="entry name" value="KAS_I_II"/>
    <property type="match status" value="1"/>
</dbReference>
<dbReference type="InterPro" id="IPR020841">
    <property type="entry name" value="PKS_Beta-ketoAc_synthase_dom"/>
</dbReference>
<dbReference type="FunFam" id="3.40.47.10:FF:000009">
    <property type="entry name" value="3-oxoacyl-[acyl-carrier-protein] synthase 2"/>
    <property type="match status" value="1"/>
</dbReference>
<evidence type="ECO:0000256" key="2">
    <source>
        <dbReference type="ARBA" id="ARBA00008467"/>
    </source>
</evidence>
<evidence type="ECO:0000256" key="11">
    <source>
        <dbReference type="PIRNR" id="PIRNR000447"/>
    </source>
</evidence>
<evidence type="ECO:0000256" key="5">
    <source>
        <dbReference type="ARBA" id="ARBA00022516"/>
    </source>
</evidence>
<evidence type="ECO:0000256" key="6">
    <source>
        <dbReference type="ARBA" id="ARBA00022679"/>
    </source>
</evidence>
<proteinExistence type="inferred from homology"/>
<evidence type="ECO:0000256" key="3">
    <source>
        <dbReference type="ARBA" id="ARBA00012356"/>
    </source>
</evidence>
<evidence type="ECO:0000256" key="4">
    <source>
        <dbReference type="ARBA" id="ARBA00014657"/>
    </source>
</evidence>
<dbReference type="GO" id="GO:0004315">
    <property type="term" value="F:3-oxoacyl-[acyl-carrier-protein] synthase activity"/>
    <property type="evidence" value="ECO:0007669"/>
    <property type="project" value="UniProtKB-UniRule"/>
</dbReference>
<reference evidence="15" key="1">
    <citation type="submission" date="2021-01" db="EMBL/GenBank/DDBJ databases">
        <title>Modified the classification status of verrucomicrobia.</title>
        <authorList>
            <person name="Feng X."/>
        </authorList>
    </citation>
    <scope>NUCLEOTIDE SEQUENCE</scope>
    <source>
        <strain evidence="15">KCTC 22201</strain>
    </source>
</reference>
<evidence type="ECO:0000256" key="12">
    <source>
        <dbReference type="PIRSR" id="PIRSR000447-1"/>
    </source>
</evidence>
<dbReference type="AlphaFoldDB" id="A0A934RFT1"/>
<dbReference type="GO" id="GO:0006633">
    <property type="term" value="P:fatty acid biosynthetic process"/>
    <property type="evidence" value="ECO:0007669"/>
    <property type="project" value="UniProtKB-UniRule"/>
</dbReference>
<evidence type="ECO:0000256" key="10">
    <source>
        <dbReference type="ARBA" id="ARBA00023315"/>
    </source>
</evidence>
<comment type="pathway">
    <text evidence="1 11">Lipid metabolism; fatty acid biosynthesis.</text>
</comment>
<dbReference type="NCBIfam" id="NF005589">
    <property type="entry name" value="PRK07314.1"/>
    <property type="match status" value="1"/>
</dbReference>
<comment type="catalytic activity">
    <reaction evidence="11">
        <text>(9Z)-hexadecenoyl-[ACP] + malonyl-[ACP] + H(+) = 3-oxo-(11Z)-octadecenoyl-[ACP] + holo-[ACP] + CO2</text>
        <dbReference type="Rhea" id="RHEA:55040"/>
        <dbReference type="Rhea" id="RHEA-COMP:9623"/>
        <dbReference type="Rhea" id="RHEA-COMP:9685"/>
        <dbReference type="Rhea" id="RHEA-COMP:10800"/>
        <dbReference type="Rhea" id="RHEA-COMP:14074"/>
        <dbReference type="ChEBI" id="CHEBI:15378"/>
        <dbReference type="ChEBI" id="CHEBI:16526"/>
        <dbReference type="ChEBI" id="CHEBI:64479"/>
        <dbReference type="ChEBI" id="CHEBI:78449"/>
        <dbReference type="ChEBI" id="CHEBI:83989"/>
        <dbReference type="ChEBI" id="CHEBI:138538"/>
        <dbReference type="EC" id="2.3.1.179"/>
    </reaction>
</comment>
<keyword evidence="9 11" id="KW-0275">Fatty acid biosynthesis</keyword>
<keyword evidence="5 11" id="KW-0444">Lipid biosynthesis</keyword>
<comment type="function">
    <text evidence="11">Involved in the type II fatty acid elongation cycle. Catalyzes the elongation of a wide range of acyl-ACP by the addition of two carbons from malonyl-ACP to an acyl acceptor. Can efficiently catalyze the conversion of palmitoleoyl-ACP (cis-hexadec-9-enoyl-ACP) to cis-vaccenoyl-ACP (cis-octadec-11-enoyl-ACP), an essential step in the thermal regulation of fatty acid composition.</text>
</comment>
<evidence type="ECO:0000259" key="14">
    <source>
        <dbReference type="PROSITE" id="PS52004"/>
    </source>
</evidence>
<feature type="domain" description="Ketosynthase family 3 (KS3)" evidence="14">
    <location>
        <begin position="3"/>
        <end position="414"/>
    </location>
</feature>
<evidence type="ECO:0000256" key="8">
    <source>
        <dbReference type="ARBA" id="ARBA00023098"/>
    </source>
</evidence>
<feature type="active site" description="For beta-ketoacyl synthase activity" evidence="12">
    <location>
        <position position="166"/>
    </location>
</feature>
<evidence type="ECO:0000256" key="1">
    <source>
        <dbReference type="ARBA" id="ARBA00005194"/>
    </source>
</evidence>
<comment type="caution">
    <text evidence="15">The sequence shown here is derived from an EMBL/GenBank/DDBJ whole genome shotgun (WGS) entry which is preliminary data.</text>
</comment>
<dbReference type="PANTHER" id="PTHR11712:SF336">
    <property type="entry name" value="3-OXOACYL-[ACYL-CARRIER-PROTEIN] SYNTHASE, MITOCHONDRIAL"/>
    <property type="match status" value="1"/>
</dbReference>
<accession>A0A934RFT1</accession>
<keyword evidence="7" id="KW-0276">Fatty acid metabolism</keyword>
<organism evidence="15 16">
    <name type="scientific">Haloferula rosea</name>
    <dbReference type="NCBI Taxonomy" id="490093"/>
    <lineage>
        <taxon>Bacteria</taxon>
        <taxon>Pseudomonadati</taxon>
        <taxon>Verrucomicrobiota</taxon>
        <taxon>Verrucomicrobiia</taxon>
        <taxon>Verrucomicrobiales</taxon>
        <taxon>Verrucomicrobiaceae</taxon>
        <taxon>Haloferula</taxon>
    </lineage>
</organism>
<dbReference type="InterPro" id="IPR000794">
    <property type="entry name" value="Beta-ketoacyl_synthase"/>
</dbReference>
<dbReference type="PROSITE" id="PS00606">
    <property type="entry name" value="KS3_1"/>
    <property type="match status" value="1"/>
</dbReference>
<dbReference type="SMART" id="SM00825">
    <property type="entry name" value="PKS_KS"/>
    <property type="match status" value="1"/>
</dbReference>
<name>A0A934RFT1_9BACT</name>
<dbReference type="RefSeq" id="WP_200279226.1">
    <property type="nucleotide sequence ID" value="NZ_JAENII010000007.1"/>
</dbReference>
<dbReference type="InterPro" id="IPR014030">
    <property type="entry name" value="Ketoacyl_synth_N"/>
</dbReference>
<dbReference type="PANTHER" id="PTHR11712">
    <property type="entry name" value="POLYKETIDE SYNTHASE-RELATED"/>
    <property type="match status" value="1"/>
</dbReference>
<keyword evidence="6 11" id="KW-0808">Transferase</keyword>
<dbReference type="InterPro" id="IPR018201">
    <property type="entry name" value="Ketoacyl_synth_AS"/>
</dbReference>
<dbReference type="Pfam" id="PF02801">
    <property type="entry name" value="Ketoacyl-synt_C"/>
    <property type="match status" value="1"/>
</dbReference>
<evidence type="ECO:0000256" key="7">
    <source>
        <dbReference type="ARBA" id="ARBA00022832"/>
    </source>
</evidence>
<keyword evidence="16" id="KW-1185">Reference proteome</keyword>
<evidence type="ECO:0000313" key="16">
    <source>
        <dbReference type="Proteomes" id="UP000658278"/>
    </source>
</evidence>
<dbReference type="InterPro" id="IPR016039">
    <property type="entry name" value="Thiolase-like"/>
</dbReference>
<sequence length="416" mass="43327">MNERRVVITGVGCVSPLGNDAESTWSGMKEGRSGIARITHLDPTPYGCQIAGEVKDFAADQYFKNPKDARRADRYVQLGVAAARMAYDSSGLGETEGLDLTRVGAIVSSGIGGLGTLENEHAKLVVKEGAKVSPFLIPMMIANIGSGIFSMEFGLGGPNMAIVTACATSNNSIGEAWRIIKFGDADAMIAGGAEASILPCGLAGFGSMRALSTRNDDPEAASRPFDKDRDGFVMGEGAGVVVIEELEHAKRRGAPIIAELIGYGASADAYHLSAPSPDGTGPARAMQMAMKHGGVNPEEVDYLNAHATSTGLGDVAEVKAIQLAFGDHVKNGLKVSSTKSMTGHMLGAAGGSELLACLMAIRDGVVPPTINVENQDPECDVDCVPNTAIEQKIDVALSNSFGFGGHNASLLVKRYV</sequence>
<keyword evidence="8" id="KW-0443">Lipid metabolism</keyword>
<dbReference type="Pfam" id="PF00109">
    <property type="entry name" value="ketoacyl-synt"/>
    <property type="match status" value="1"/>
</dbReference>
<dbReference type="Proteomes" id="UP000658278">
    <property type="component" value="Unassembled WGS sequence"/>
</dbReference>
<evidence type="ECO:0000313" key="15">
    <source>
        <dbReference type="EMBL" id="MBK1827580.1"/>
    </source>
</evidence>
<dbReference type="Gene3D" id="3.40.47.10">
    <property type="match status" value="1"/>
</dbReference>
<gene>
    <name evidence="15" type="primary">fabF</name>
    <name evidence="15" type="ORF">JIN81_11160</name>
</gene>
<evidence type="ECO:0000256" key="9">
    <source>
        <dbReference type="ARBA" id="ARBA00023160"/>
    </source>
</evidence>
<dbReference type="InterPro" id="IPR017568">
    <property type="entry name" value="3-oxoacyl-ACP_synth-2"/>
</dbReference>
<dbReference type="PROSITE" id="PS52004">
    <property type="entry name" value="KS3_2"/>
    <property type="match status" value="1"/>
</dbReference>
<evidence type="ECO:0000256" key="13">
    <source>
        <dbReference type="RuleBase" id="RU003694"/>
    </source>
</evidence>
<dbReference type="GO" id="GO:0005829">
    <property type="term" value="C:cytosol"/>
    <property type="evidence" value="ECO:0007669"/>
    <property type="project" value="TreeGrafter"/>
</dbReference>
<comment type="similarity">
    <text evidence="2 11 13">Belongs to the thiolase-like superfamily. Beta-ketoacyl-ACP synthases family.</text>
</comment>
<dbReference type="EMBL" id="JAENII010000007">
    <property type="protein sequence ID" value="MBK1827580.1"/>
    <property type="molecule type" value="Genomic_DNA"/>
</dbReference>
<dbReference type="PIRSF" id="PIRSF000447">
    <property type="entry name" value="KAS_II"/>
    <property type="match status" value="1"/>
</dbReference>
<dbReference type="NCBIfam" id="TIGR03150">
    <property type="entry name" value="fabF"/>
    <property type="match status" value="1"/>
</dbReference>